<dbReference type="OrthoDB" id="3228793at2759"/>
<feature type="domain" description="Ricin B lectin" evidence="1">
    <location>
        <begin position="25"/>
        <end position="87"/>
    </location>
</feature>
<accession>A0A0D7BGH2</accession>
<dbReference type="SUPFAM" id="SSF50370">
    <property type="entry name" value="Ricin B-like lectins"/>
    <property type="match status" value="1"/>
</dbReference>
<keyword evidence="3" id="KW-1185">Reference proteome</keyword>
<name>A0A0D7BGH2_9AGAR</name>
<evidence type="ECO:0000259" key="1">
    <source>
        <dbReference type="Pfam" id="PF14200"/>
    </source>
</evidence>
<dbReference type="Proteomes" id="UP000054007">
    <property type="component" value="Unassembled WGS sequence"/>
</dbReference>
<gene>
    <name evidence="2" type="ORF">CYLTODRAFT_420997</name>
</gene>
<dbReference type="EMBL" id="KN880489">
    <property type="protein sequence ID" value="KIY69184.1"/>
    <property type="molecule type" value="Genomic_DNA"/>
</dbReference>
<dbReference type="CDD" id="cd23422">
    <property type="entry name" value="beta-trefoil_Ricin_MPL_CNL"/>
    <property type="match status" value="1"/>
</dbReference>
<dbReference type="Pfam" id="PF14200">
    <property type="entry name" value="RicinB_lectin_2"/>
    <property type="match status" value="1"/>
</dbReference>
<dbReference type="InterPro" id="IPR000772">
    <property type="entry name" value="Ricin_B_lectin"/>
</dbReference>
<organism evidence="2 3">
    <name type="scientific">Cylindrobasidium torrendii FP15055 ss-10</name>
    <dbReference type="NCBI Taxonomy" id="1314674"/>
    <lineage>
        <taxon>Eukaryota</taxon>
        <taxon>Fungi</taxon>
        <taxon>Dikarya</taxon>
        <taxon>Basidiomycota</taxon>
        <taxon>Agaricomycotina</taxon>
        <taxon>Agaricomycetes</taxon>
        <taxon>Agaricomycetidae</taxon>
        <taxon>Agaricales</taxon>
        <taxon>Marasmiineae</taxon>
        <taxon>Physalacriaceae</taxon>
        <taxon>Cylindrobasidium</taxon>
    </lineage>
</organism>
<dbReference type="AlphaFoldDB" id="A0A0D7BGH2"/>
<sequence length="215" mass="23567">MSQITPAASGDSYATASDDMQEEYGTVYRIEAASNGMCADLSGQDHRSLIGFATHDGDNQRWEIVKLGAGHAIRSVYNGVYLSLRMKDDSKELVGSKYPISWDICSIDAKAGGAFRIRWPESEYLFTMDDGPNAKIRLAKQKSPASPTQVWRLRECAARNGGWEEVTEGDALEGARAEDMGHGKMLLDVDKIDFSKGKLVVSTTTTTRIHKISGL</sequence>
<proteinExistence type="predicted"/>
<dbReference type="Gene3D" id="2.80.10.50">
    <property type="match status" value="1"/>
</dbReference>
<protein>
    <submittedName>
        <fullName evidence="2">Carbohydrate-binding module family 13 protein</fullName>
    </submittedName>
</protein>
<reference evidence="2 3" key="1">
    <citation type="journal article" date="2015" name="Fungal Genet. Biol.">
        <title>Evolution of novel wood decay mechanisms in Agaricales revealed by the genome sequences of Fistulina hepatica and Cylindrobasidium torrendii.</title>
        <authorList>
            <person name="Floudas D."/>
            <person name="Held B.W."/>
            <person name="Riley R."/>
            <person name="Nagy L.G."/>
            <person name="Koehler G."/>
            <person name="Ransdell A.S."/>
            <person name="Younus H."/>
            <person name="Chow J."/>
            <person name="Chiniquy J."/>
            <person name="Lipzen A."/>
            <person name="Tritt A."/>
            <person name="Sun H."/>
            <person name="Haridas S."/>
            <person name="LaButti K."/>
            <person name="Ohm R.A."/>
            <person name="Kues U."/>
            <person name="Blanchette R.A."/>
            <person name="Grigoriev I.V."/>
            <person name="Minto R.E."/>
            <person name="Hibbett D.S."/>
        </authorList>
    </citation>
    <scope>NUCLEOTIDE SEQUENCE [LARGE SCALE GENOMIC DNA]</scope>
    <source>
        <strain evidence="2 3">FP15055 ss-10</strain>
    </source>
</reference>
<evidence type="ECO:0000313" key="2">
    <source>
        <dbReference type="EMBL" id="KIY69184.1"/>
    </source>
</evidence>
<evidence type="ECO:0000313" key="3">
    <source>
        <dbReference type="Proteomes" id="UP000054007"/>
    </source>
</evidence>
<dbReference type="InterPro" id="IPR035992">
    <property type="entry name" value="Ricin_B-like_lectins"/>
</dbReference>